<name>G3MHP1_AMBMU</name>
<keyword evidence="1" id="KW-0812">Transmembrane</keyword>
<dbReference type="AlphaFoldDB" id="G3MHP1"/>
<dbReference type="EMBL" id="JO841392">
    <property type="protein sequence ID" value="AEO33009.1"/>
    <property type="molecule type" value="mRNA"/>
</dbReference>
<reference evidence="2" key="1">
    <citation type="journal article" date="2011" name="PLoS ONE">
        <title>A deep insight into the sialotranscriptome of the gulf coast tick, Amblyomma maculatum.</title>
        <authorList>
            <person name="Karim S."/>
            <person name="Singh P."/>
            <person name="Ribeiro J.M."/>
        </authorList>
    </citation>
    <scope>NUCLEOTIDE SEQUENCE</scope>
    <source>
        <tissue evidence="2">Salivary gland</tissue>
    </source>
</reference>
<evidence type="ECO:0000256" key="1">
    <source>
        <dbReference type="SAM" id="Phobius"/>
    </source>
</evidence>
<protein>
    <submittedName>
        <fullName evidence="2">Uncharacterized protein</fullName>
    </submittedName>
</protein>
<accession>G3MHP1</accession>
<sequence>AQTHGYVRERFVIAWEGKARRPADIKAMAFVCAAVVNFVLACLCVCVLAQFNWHVRDNFDDIRTRIDKVTGENCRVVDVNELFLPNETVTHVPNIQRLNIDPVFPNRTNLLHIHNMAISRAFSSVTSCREQLTMMSLVSCTTSCR</sequence>
<organism evidence="2">
    <name type="scientific">Amblyomma maculatum</name>
    <name type="common">Gulf Coast tick</name>
    <dbReference type="NCBI Taxonomy" id="34609"/>
    <lineage>
        <taxon>Eukaryota</taxon>
        <taxon>Metazoa</taxon>
        <taxon>Ecdysozoa</taxon>
        <taxon>Arthropoda</taxon>
        <taxon>Chelicerata</taxon>
        <taxon>Arachnida</taxon>
        <taxon>Acari</taxon>
        <taxon>Parasitiformes</taxon>
        <taxon>Ixodida</taxon>
        <taxon>Ixodoidea</taxon>
        <taxon>Ixodidae</taxon>
        <taxon>Amblyomminae</taxon>
        <taxon>Amblyomma</taxon>
    </lineage>
</organism>
<evidence type="ECO:0000313" key="2">
    <source>
        <dbReference type="EMBL" id="AEO33009.1"/>
    </source>
</evidence>
<feature type="transmembrane region" description="Helical" evidence="1">
    <location>
        <begin position="27"/>
        <end position="53"/>
    </location>
</feature>
<proteinExistence type="evidence at transcript level"/>
<keyword evidence="1" id="KW-1133">Transmembrane helix</keyword>
<keyword evidence="1" id="KW-0472">Membrane</keyword>
<feature type="non-terminal residue" evidence="2">
    <location>
        <position position="1"/>
    </location>
</feature>